<dbReference type="EMBL" id="CP149822">
    <property type="protein sequence ID" value="WZN41970.1"/>
    <property type="molecule type" value="Genomic_DNA"/>
</dbReference>
<keyword evidence="2" id="KW-1185">Reference proteome</keyword>
<gene>
    <name evidence="1" type="ORF">WJU16_02835</name>
</gene>
<proteinExistence type="predicted"/>
<dbReference type="Proteomes" id="UP001485459">
    <property type="component" value="Chromosome"/>
</dbReference>
<dbReference type="RefSeq" id="WP_341836813.1">
    <property type="nucleotide sequence ID" value="NZ_CP149822.1"/>
</dbReference>
<evidence type="ECO:0000313" key="1">
    <source>
        <dbReference type="EMBL" id="WZN41970.1"/>
    </source>
</evidence>
<accession>A0ABZ2YQD0</accession>
<evidence type="ECO:0000313" key="2">
    <source>
        <dbReference type="Proteomes" id="UP001485459"/>
    </source>
</evidence>
<name>A0ABZ2YQD0_9BACT</name>
<protein>
    <submittedName>
        <fullName evidence="1">Uncharacterized protein</fullName>
    </submittedName>
</protein>
<organism evidence="1 2">
    <name type="scientific">Chitinophaga pollutisoli</name>
    <dbReference type="NCBI Taxonomy" id="3133966"/>
    <lineage>
        <taxon>Bacteria</taxon>
        <taxon>Pseudomonadati</taxon>
        <taxon>Bacteroidota</taxon>
        <taxon>Chitinophagia</taxon>
        <taxon>Chitinophagales</taxon>
        <taxon>Chitinophagaceae</taxon>
        <taxon>Chitinophaga</taxon>
    </lineage>
</organism>
<sequence>MIADVDKNVQHLQSLLLSGALQMDDKQRMEDIQLVCDKSAAQMKFASTFFADSRLISISRHSASLDIQLLRNRYNLQNPKP</sequence>
<reference evidence="2" key="1">
    <citation type="submission" date="2024-03" db="EMBL/GenBank/DDBJ databases">
        <title>Chitinophaga horti sp. nov., isolated from garden soil.</title>
        <authorList>
            <person name="Lee D.S."/>
            <person name="Han D.M."/>
            <person name="Baek J.H."/>
            <person name="Choi D.G."/>
            <person name="Jeon J.H."/>
            <person name="Jeon C.O."/>
        </authorList>
    </citation>
    <scope>NUCLEOTIDE SEQUENCE [LARGE SCALE GENOMIC DNA]</scope>
    <source>
        <strain evidence="2">GPA1</strain>
    </source>
</reference>